<dbReference type="CDD" id="cd03801">
    <property type="entry name" value="GT4_PimA-like"/>
    <property type="match status" value="1"/>
</dbReference>
<evidence type="ECO:0000259" key="1">
    <source>
        <dbReference type="Pfam" id="PF00534"/>
    </source>
</evidence>
<reference evidence="2 3" key="1">
    <citation type="submission" date="2023-01" db="EMBL/GenBank/DDBJ databases">
        <title>Novel diversity within Roseofilum (Cyanobacteria; Desertifilaceae) from marine benthic mats with descriptions of four novel species.</title>
        <authorList>
            <person name="Wang Y."/>
            <person name="Berthold D.E."/>
            <person name="Hu J."/>
            <person name="Lefler F.W."/>
            <person name="Laughinghouse H.D. IV."/>
        </authorList>
    </citation>
    <scope>NUCLEOTIDE SEQUENCE [LARGE SCALE GENOMIC DNA]</scope>
    <source>
        <strain evidence="2 3">BLCC-M114</strain>
    </source>
</reference>
<dbReference type="Gene3D" id="3.40.50.2000">
    <property type="entry name" value="Glycogen Phosphorylase B"/>
    <property type="match status" value="1"/>
</dbReference>
<evidence type="ECO:0000313" key="2">
    <source>
        <dbReference type="EMBL" id="MDJ1175502.1"/>
    </source>
</evidence>
<feature type="domain" description="Glycosyl transferase family 1" evidence="1">
    <location>
        <begin position="222"/>
        <end position="382"/>
    </location>
</feature>
<dbReference type="EMBL" id="JAQOSO010000084">
    <property type="protein sequence ID" value="MDJ1175502.1"/>
    <property type="molecule type" value="Genomic_DNA"/>
</dbReference>
<accession>A0ABT7B8L1</accession>
<keyword evidence="3" id="KW-1185">Reference proteome</keyword>
<dbReference type="Pfam" id="PF00534">
    <property type="entry name" value="Glycos_transf_1"/>
    <property type="match status" value="1"/>
</dbReference>
<sequence length="414" mass="46479">MKILLSAFACEPGQGSEEGVGWNAAVESAKHDQVWVITRKFCQPSIEAELERNPIPNLQFCYVEPFDWKENFKGRQGGLQLHYYLWQLLAYQEARRLHEEVQLDVVRHVTYVKFWSPSLVCLLPVPFIWGPIGGGEAAPKPFWRDFSLKAKLYETARDIAQKIGERDPFTRLTAKRSAIALVTTEDTAQRVKNMPVSQIELYSEAGLSQAEMTRLASLGQPPTSPIRFISLGRLLHWKGYHLSVRAFAQANLPDAEYWLLGDGPDREKLEALAESLGIGNRVKFWGKRPRDESLEKLGQSHVLVHPSLHDSGGWTCLEGMAAGRPIICLALGGPNTQVTAETGIKVPALNPDQAVTGIAEAMKQLAQNPELREKLGQAGQKRVREVYDWEIKGQFFAQLYRRVAKQESPLLNSN</sequence>
<dbReference type="InterPro" id="IPR001296">
    <property type="entry name" value="Glyco_trans_1"/>
</dbReference>
<proteinExistence type="predicted"/>
<gene>
    <name evidence="2" type="ORF">PMG25_15535</name>
</gene>
<protein>
    <submittedName>
        <fullName evidence="2">Glycosyltransferase</fullName>
    </submittedName>
</protein>
<dbReference type="PANTHER" id="PTHR12526">
    <property type="entry name" value="GLYCOSYLTRANSFERASE"/>
    <property type="match status" value="1"/>
</dbReference>
<dbReference type="RefSeq" id="WP_283767805.1">
    <property type="nucleotide sequence ID" value="NZ_JAQOSO010000084.1"/>
</dbReference>
<evidence type="ECO:0000313" key="3">
    <source>
        <dbReference type="Proteomes" id="UP001235849"/>
    </source>
</evidence>
<comment type="caution">
    <text evidence="2">The sequence shown here is derived from an EMBL/GenBank/DDBJ whole genome shotgun (WGS) entry which is preliminary data.</text>
</comment>
<dbReference type="SUPFAM" id="SSF53756">
    <property type="entry name" value="UDP-Glycosyltransferase/glycogen phosphorylase"/>
    <property type="match status" value="1"/>
</dbReference>
<name>A0ABT7B8L1_9CYAN</name>
<dbReference type="Proteomes" id="UP001235849">
    <property type="component" value="Unassembled WGS sequence"/>
</dbReference>
<organism evidence="2 3">
    <name type="scientific">Roseofilum capinflatum BLCC-M114</name>
    <dbReference type="NCBI Taxonomy" id="3022440"/>
    <lineage>
        <taxon>Bacteria</taxon>
        <taxon>Bacillati</taxon>
        <taxon>Cyanobacteriota</taxon>
        <taxon>Cyanophyceae</taxon>
        <taxon>Desertifilales</taxon>
        <taxon>Desertifilaceae</taxon>
        <taxon>Roseofilum</taxon>
        <taxon>Roseofilum capinflatum</taxon>
    </lineage>
</organism>